<dbReference type="EMBL" id="JBHUPG010000009">
    <property type="protein sequence ID" value="MFD2911386.1"/>
    <property type="molecule type" value="Genomic_DNA"/>
</dbReference>
<protein>
    <submittedName>
        <fullName evidence="1">Uncharacterized protein</fullName>
    </submittedName>
</protein>
<gene>
    <name evidence="1" type="ORF">ACFS5P_05825</name>
</gene>
<dbReference type="Proteomes" id="UP001597561">
    <property type="component" value="Unassembled WGS sequence"/>
</dbReference>
<name>A0ABW5ZGD7_9BACL</name>
<comment type="caution">
    <text evidence="1">The sequence shown here is derived from an EMBL/GenBank/DDBJ whole genome shotgun (WGS) entry which is preliminary data.</text>
</comment>
<accession>A0ABW5ZGD7</accession>
<reference evidence="2" key="1">
    <citation type="journal article" date="2019" name="Int. J. Syst. Evol. Microbiol.">
        <title>The Global Catalogue of Microorganisms (GCM) 10K type strain sequencing project: providing services to taxonomists for standard genome sequencing and annotation.</title>
        <authorList>
            <consortium name="The Broad Institute Genomics Platform"/>
            <consortium name="The Broad Institute Genome Sequencing Center for Infectious Disease"/>
            <person name="Wu L."/>
            <person name="Ma J."/>
        </authorList>
    </citation>
    <scope>NUCLEOTIDE SEQUENCE [LARGE SCALE GENOMIC DNA]</scope>
    <source>
        <strain evidence="2">KCTC 13528</strain>
    </source>
</reference>
<evidence type="ECO:0000313" key="2">
    <source>
        <dbReference type="Proteomes" id="UP001597561"/>
    </source>
</evidence>
<sequence>MCDHCNGHGATYKFHSFGKETIPCPMPECQERNLKQAEESSKRTREKIDAACMKFGIDPDEMRAECRKKIEDSYKAIGKRLRDVHPSAV</sequence>
<organism evidence="1 2">
    <name type="scientific">Jeotgalibacillus terrae</name>
    <dbReference type="NCBI Taxonomy" id="587735"/>
    <lineage>
        <taxon>Bacteria</taxon>
        <taxon>Bacillati</taxon>
        <taxon>Bacillota</taxon>
        <taxon>Bacilli</taxon>
        <taxon>Bacillales</taxon>
        <taxon>Caryophanaceae</taxon>
        <taxon>Jeotgalibacillus</taxon>
    </lineage>
</organism>
<keyword evidence="2" id="KW-1185">Reference proteome</keyword>
<dbReference type="RefSeq" id="WP_204730100.1">
    <property type="nucleotide sequence ID" value="NZ_JAFBDK010000013.1"/>
</dbReference>
<proteinExistence type="predicted"/>
<evidence type="ECO:0000313" key="1">
    <source>
        <dbReference type="EMBL" id="MFD2911386.1"/>
    </source>
</evidence>